<dbReference type="Proteomes" id="UP001560293">
    <property type="component" value="Unassembled WGS sequence"/>
</dbReference>
<evidence type="ECO:0000313" key="2">
    <source>
        <dbReference type="EMBL" id="MEX6465978.1"/>
    </source>
</evidence>
<evidence type="ECO:0000313" key="3">
    <source>
        <dbReference type="Proteomes" id="UP001560293"/>
    </source>
</evidence>
<feature type="region of interest" description="Disordered" evidence="1">
    <location>
        <begin position="1"/>
        <end position="21"/>
    </location>
</feature>
<gene>
    <name evidence="2" type="ORF">AB6N35_16840</name>
</gene>
<proteinExistence type="predicted"/>
<organism evidence="2 3">
    <name type="scientific">Dietzia cinnamea</name>
    <dbReference type="NCBI Taxonomy" id="321318"/>
    <lineage>
        <taxon>Bacteria</taxon>
        <taxon>Bacillati</taxon>
        <taxon>Actinomycetota</taxon>
        <taxon>Actinomycetes</taxon>
        <taxon>Mycobacteriales</taxon>
        <taxon>Dietziaceae</taxon>
        <taxon>Dietzia</taxon>
    </lineage>
</organism>
<name>A0ABV3YMP6_9ACTN</name>
<protein>
    <submittedName>
        <fullName evidence="2">Uncharacterized protein</fullName>
    </submittedName>
</protein>
<comment type="caution">
    <text evidence="2">The sequence shown here is derived from an EMBL/GenBank/DDBJ whole genome shotgun (WGS) entry which is preliminary data.</text>
</comment>
<reference evidence="3" key="1">
    <citation type="submission" date="2024-07" db="EMBL/GenBank/DDBJ databases">
        <title>Pseudomonas strain that inhibits Aeromonas fish pathogens.</title>
        <authorList>
            <person name="Wildschutte H."/>
        </authorList>
    </citation>
    <scope>NUCLEOTIDE SEQUENCE [LARGE SCALE GENOMIC DNA]</scope>
    <source>
        <strain evidence="3">n60</strain>
    </source>
</reference>
<accession>A0ABV3YMP6</accession>
<sequence length="47" mass="4948">MTGQAPIGVAQGRGNVIAHEPDPTETAVLGYARGDLERAIEEVVTRT</sequence>
<dbReference type="EMBL" id="JBFTEZ010000003">
    <property type="protein sequence ID" value="MEX6465978.1"/>
    <property type="molecule type" value="Genomic_DNA"/>
</dbReference>
<keyword evidence="3" id="KW-1185">Reference proteome</keyword>
<evidence type="ECO:0000256" key="1">
    <source>
        <dbReference type="SAM" id="MobiDB-lite"/>
    </source>
</evidence>
<dbReference type="RefSeq" id="WP_369141734.1">
    <property type="nucleotide sequence ID" value="NZ_JBFTEZ010000003.1"/>
</dbReference>